<dbReference type="OrthoDB" id="5165398at2"/>
<dbReference type="EMBL" id="VWPH01000002">
    <property type="protein sequence ID" value="KAA5836915.1"/>
    <property type="molecule type" value="Genomic_DNA"/>
</dbReference>
<dbReference type="SMART" id="SM00028">
    <property type="entry name" value="TPR"/>
    <property type="match status" value="4"/>
</dbReference>
<name>A0A5M7CEQ9_SACHI</name>
<dbReference type="Pfam" id="PF13424">
    <property type="entry name" value="TPR_12"/>
    <property type="match status" value="1"/>
</dbReference>
<reference evidence="2 3" key="1">
    <citation type="submission" date="2019-09" db="EMBL/GenBank/DDBJ databases">
        <title>Draft genome sequence of the thermophilic Saccharopolyspora hirsuta VKM Ac-666T.</title>
        <authorList>
            <person name="Lobastova T.G."/>
            <person name="Fokina V."/>
            <person name="Bragin E.Y."/>
            <person name="Shtratnikova V.Y."/>
            <person name="Starodumova I.P."/>
            <person name="Tarlachkov S.V."/>
            <person name="Donova M.V."/>
        </authorList>
    </citation>
    <scope>NUCLEOTIDE SEQUENCE [LARGE SCALE GENOMIC DNA]</scope>
    <source>
        <strain evidence="2 3">VKM Ac-666</strain>
    </source>
</reference>
<dbReference type="PROSITE" id="PS50005">
    <property type="entry name" value="TPR"/>
    <property type="match status" value="1"/>
</dbReference>
<evidence type="ECO:0000313" key="2">
    <source>
        <dbReference type="EMBL" id="KAA5836915.1"/>
    </source>
</evidence>
<evidence type="ECO:0000313" key="3">
    <source>
        <dbReference type="Proteomes" id="UP000323946"/>
    </source>
</evidence>
<keyword evidence="1" id="KW-0802">TPR repeat</keyword>
<dbReference type="PANTHER" id="PTHR47691">
    <property type="entry name" value="REGULATOR-RELATED"/>
    <property type="match status" value="1"/>
</dbReference>
<accession>A0A5M7CEQ9</accession>
<evidence type="ECO:0000256" key="1">
    <source>
        <dbReference type="PROSITE-ProRule" id="PRU00339"/>
    </source>
</evidence>
<dbReference type="SMR" id="A0A5M7CEQ9"/>
<dbReference type="AlphaFoldDB" id="A0A5M7CEQ9"/>
<dbReference type="Proteomes" id="UP000323946">
    <property type="component" value="Unassembled WGS sequence"/>
</dbReference>
<dbReference type="InterPro" id="IPR019734">
    <property type="entry name" value="TPR_rpt"/>
</dbReference>
<dbReference type="SUPFAM" id="SSF48452">
    <property type="entry name" value="TPR-like"/>
    <property type="match status" value="1"/>
</dbReference>
<comment type="caution">
    <text evidence="2">The sequence shown here is derived from an EMBL/GenBank/DDBJ whole genome shotgun (WGS) entry which is preliminary data.</text>
</comment>
<dbReference type="InterPro" id="IPR027417">
    <property type="entry name" value="P-loop_NTPase"/>
</dbReference>
<protein>
    <submittedName>
        <fullName evidence="2">Tetratricopeptide repeat protein</fullName>
    </submittedName>
</protein>
<dbReference type="InterPro" id="IPR011990">
    <property type="entry name" value="TPR-like_helical_dom_sf"/>
</dbReference>
<organism evidence="2 3">
    <name type="scientific">Saccharopolyspora hirsuta</name>
    <dbReference type="NCBI Taxonomy" id="1837"/>
    <lineage>
        <taxon>Bacteria</taxon>
        <taxon>Bacillati</taxon>
        <taxon>Actinomycetota</taxon>
        <taxon>Actinomycetes</taxon>
        <taxon>Pseudonocardiales</taxon>
        <taxon>Pseudonocardiaceae</taxon>
        <taxon>Saccharopolyspora</taxon>
    </lineage>
</organism>
<dbReference type="SUPFAM" id="SSF52540">
    <property type="entry name" value="P-loop containing nucleoside triphosphate hydrolases"/>
    <property type="match status" value="1"/>
</dbReference>
<keyword evidence="3" id="KW-1185">Reference proteome</keyword>
<dbReference type="GO" id="GO:0043531">
    <property type="term" value="F:ADP binding"/>
    <property type="evidence" value="ECO:0007669"/>
    <property type="project" value="InterPro"/>
</dbReference>
<gene>
    <name evidence="2" type="ORF">F1721_03500</name>
</gene>
<feature type="repeat" description="TPR" evidence="1">
    <location>
        <begin position="517"/>
        <end position="550"/>
    </location>
</feature>
<sequence length="684" mass="75078">MGNENHGSADKLVQAGAVHGGIHFYAEAAPQQKLLKVPGQLLAVSDHFVDRDPAVDVLNDLLDEPRVGRAGLAVISGASGIGKSALIAQWSHQVQQRFPDGQIVFDFERGERSLGDAAEHCLRSIGVEPEWIPPATGDKVAMLRTWTKDRRQLFIFENVAVLDHVLELVPASGASVVLCTSHQDGAELAADGAQPIRLTPLESEHAIDCLRREDLRERVDAEPEAAAELVARTGGFPIALNVMVGLLKTRTSWTIARAVQELSEKRRRRKHFRKAFAELDLAVEQLTRAEAQVYGLLGRVALALPVGAVAALADLTELDAEDHLEQLHRICLVEENDQEQFLLHDLVAEHAAETLGMSDVSSDDAVRRLVAWYRQQGAFADRAVMEPSRLRVVDDDLAGENPFTRERALEWLRSERVNLLGMVRLAAESGWHVDVIALCDGPLWALHNQDKHYSDTLAALVAAIASAVAIEDLVAEARMRSLRGHLLVECGELDEARAECAEAVAVAERAGHRRILASALEFQGKALHASGEFDAALGNFERARQLNEELGRQRGMALQEYLIGKSLSALGRHDEALQVLAEALDRIAGFPEDKRTPSRIRVAAARAHQALDQHDQAVSLLREAISATRERSSFDLAEPLELLADSLTALRRPGARECLEEALEIYEQAQSPKADRVRRKLSEG</sequence>
<proteinExistence type="predicted"/>
<dbReference type="PANTHER" id="PTHR47691:SF3">
    <property type="entry name" value="HTH-TYPE TRANSCRIPTIONAL REGULATOR RV0890C-RELATED"/>
    <property type="match status" value="1"/>
</dbReference>
<dbReference type="Gene3D" id="1.25.40.10">
    <property type="entry name" value="Tetratricopeptide repeat domain"/>
    <property type="match status" value="2"/>
</dbReference>
<dbReference type="Gene3D" id="3.40.50.300">
    <property type="entry name" value="P-loop containing nucleotide triphosphate hydrolases"/>
    <property type="match status" value="1"/>
</dbReference>
<dbReference type="RefSeq" id="WP_150065081.1">
    <property type="nucleotide sequence ID" value="NZ_VWPH01000002.1"/>
</dbReference>